<evidence type="ECO:0000313" key="1">
    <source>
        <dbReference type="EMBL" id="MCI85700.1"/>
    </source>
</evidence>
<dbReference type="Proteomes" id="UP000265520">
    <property type="component" value="Unassembled WGS sequence"/>
</dbReference>
<evidence type="ECO:0000313" key="2">
    <source>
        <dbReference type="Proteomes" id="UP000265520"/>
    </source>
</evidence>
<protein>
    <submittedName>
        <fullName evidence="1">Uncharacterized protein</fullName>
    </submittedName>
</protein>
<keyword evidence="2" id="KW-1185">Reference proteome</keyword>
<dbReference type="EMBL" id="LXQA011121736">
    <property type="protein sequence ID" value="MCI85700.1"/>
    <property type="molecule type" value="Genomic_DNA"/>
</dbReference>
<comment type="caution">
    <text evidence="1">The sequence shown here is derived from an EMBL/GenBank/DDBJ whole genome shotgun (WGS) entry which is preliminary data.</text>
</comment>
<reference evidence="1 2" key="1">
    <citation type="journal article" date="2018" name="Front. Plant Sci.">
        <title>Red Clover (Trifolium pratense) and Zigzag Clover (T. medium) - A Picture of Genomic Similarities and Differences.</title>
        <authorList>
            <person name="Dluhosova J."/>
            <person name="Istvanek J."/>
            <person name="Nedelnik J."/>
            <person name="Repkova J."/>
        </authorList>
    </citation>
    <scope>NUCLEOTIDE SEQUENCE [LARGE SCALE GENOMIC DNA]</scope>
    <source>
        <strain evidence="2">cv. 10/8</strain>
        <tissue evidence="1">Leaf</tissue>
    </source>
</reference>
<proteinExistence type="predicted"/>
<accession>A0A392VH43</accession>
<sequence length="49" mass="4734">MLRVAMVLVGGAGGAGGVGDGDVSAESEEVEEDVVVEVGEVLWGSDGGS</sequence>
<organism evidence="1 2">
    <name type="scientific">Trifolium medium</name>
    <dbReference type="NCBI Taxonomy" id="97028"/>
    <lineage>
        <taxon>Eukaryota</taxon>
        <taxon>Viridiplantae</taxon>
        <taxon>Streptophyta</taxon>
        <taxon>Embryophyta</taxon>
        <taxon>Tracheophyta</taxon>
        <taxon>Spermatophyta</taxon>
        <taxon>Magnoliopsida</taxon>
        <taxon>eudicotyledons</taxon>
        <taxon>Gunneridae</taxon>
        <taxon>Pentapetalae</taxon>
        <taxon>rosids</taxon>
        <taxon>fabids</taxon>
        <taxon>Fabales</taxon>
        <taxon>Fabaceae</taxon>
        <taxon>Papilionoideae</taxon>
        <taxon>50 kb inversion clade</taxon>
        <taxon>NPAAA clade</taxon>
        <taxon>Hologalegina</taxon>
        <taxon>IRL clade</taxon>
        <taxon>Trifolieae</taxon>
        <taxon>Trifolium</taxon>
    </lineage>
</organism>
<dbReference type="AlphaFoldDB" id="A0A392VH43"/>
<name>A0A392VH43_9FABA</name>